<dbReference type="Pfam" id="PF26218">
    <property type="entry name" value="zf_C2H2_ZNF292"/>
    <property type="match status" value="1"/>
</dbReference>
<dbReference type="PROSITE" id="PS00028">
    <property type="entry name" value="ZINC_FINGER_C2H2_1"/>
    <property type="match status" value="1"/>
</dbReference>
<dbReference type="EMBL" id="JAYKXP010000021">
    <property type="protein sequence ID" value="KAK7047244.1"/>
    <property type="molecule type" value="Genomic_DNA"/>
</dbReference>
<feature type="compositionally biased region" description="Low complexity" evidence="2">
    <location>
        <begin position="168"/>
        <end position="184"/>
    </location>
</feature>
<feature type="region of interest" description="Disordered" evidence="2">
    <location>
        <begin position="168"/>
        <end position="241"/>
    </location>
</feature>
<evidence type="ECO:0000313" key="4">
    <source>
        <dbReference type="EMBL" id="KAK7047244.1"/>
    </source>
</evidence>
<feature type="domain" description="C2H2-type" evidence="3">
    <location>
        <begin position="335"/>
        <end position="360"/>
    </location>
</feature>
<sequence length="384" mass="42116">MRSEDLTFGDIDLSSDAVFNEVMKYAMMPDTPQPANYNYPTQDALTQAPPVNASGFYSTYSDYTPMGHSQPLFVNEAPIYPSVPLAQSFGAPYSFGAESFVPNTINPRLLQLEPAVGLEPTLSFPQPSQTYYPEPQGWNESPSQLAYTSGGLNYDYSMPLLPLPPSDSLYSHSPTSSSSSGSSFPTPPLPQIMFPLPSPTLSISPSPERSPSPPPQPSKPVAKRSKKASTAKVSKKAAKSLAPSKRAYATDSLCNSQYPALRLPSDAFRCMVSTCNSTFGIELTDVHAHYKMAHRDVLCHAPRRCPFPDCGQVVHSIGDLKRHLYSKEHSIDGTYRCKLSGCKKNVTRSDALKRHYMVVHKLSSDDAQAMMKQRGIEMGITRAF</sequence>
<dbReference type="InterPro" id="IPR013087">
    <property type="entry name" value="Znf_C2H2_type"/>
</dbReference>
<keyword evidence="1" id="KW-0479">Metal-binding</keyword>
<dbReference type="AlphaFoldDB" id="A0AAW0D779"/>
<dbReference type="InterPro" id="IPR058902">
    <property type="entry name" value="zf_C2H2_ZNF292/Rlf"/>
</dbReference>
<accession>A0AAW0D779</accession>
<evidence type="ECO:0000313" key="5">
    <source>
        <dbReference type="Proteomes" id="UP001383192"/>
    </source>
</evidence>
<keyword evidence="1" id="KW-0863">Zinc-finger</keyword>
<dbReference type="Gene3D" id="3.30.160.60">
    <property type="entry name" value="Classic Zinc Finger"/>
    <property type="match status" value="1"/>
</dbReference>
<evidence type="ECO:0000256" key="2">
    <source>
        <dbReference type="SAM" id="MobiDB-lite"/>
    </source>
</evidence>
<feature type="compositionally biased region" description="Basic residues" evidence="2">
    <location>
        <begin position="221"/>
        <end position="238"/>
    </location>
</feature>
<dbReference type="GO" id="GO:0008270">
    <property type="term" value="F:zinc ion binding"/>
    <property type="evidence" value="ECO:0007669"/>
    <property type="project" value="UniProtKB-KW"/>
</dbReference>
<proteinExistence type="predicted"/>
<keyword evidence="1" id="KW-0862">Zinc</keyword>
<evidence type="ECO:0000256" key="1">
    <source>
        <dbReference type="PROSITE-ProRule" id="PRU00042"/>
    </source>
</evidence>
<protein>
    <recommendedName>
        <fullName evidence="3">C2H2-type domain-containing protein</fullName>
    </recommendedName>
</protein>
<dbReference type="Proteomes" id="UP001383192">
    <property type="component" value="Unassembled WGS sequence"/>
</dbReference>
<keyword evidence="5" id="KW-1185">Reference proteome</keyword>
<name>A0AAW0D779_9AGAR</name>
<reference evidence="4 5" key="1">
    <citation type="submission" date="2024-01" db="EMBL/GenBank/DDBJ databases">
        <title>A draft genome for a cacao thread blight-causing isolate of Paramarasmius palmivorus.</title>
        <authorList>
            <person name="Baruah I.K."/>
            <person name="Bukari Y."/>
            <person name="Amoako-Attah I."/>
            <person name="Meinhardt L.W."/>
            <person name="Bailey B.A."/>
            <person name="Cohen S.P."/>
        </authorList>
    </citation>
    <scope>NUCLEOTIDE SEQUENCE [LARGE SCALE GENOMIC DNA]</scope>
    <source>
        <strain evidence="4 5">GH-12</strain>
    </source>
</reference>
<dbReference type="PROSITE" id="PS50157">
    <property type="entry name" value="ZINC_FINGER_C2H2_2"/>
    <property type="match status" value="1"/>
</dbReference>
<evidence type="ECO:0000259" key="3">
    <source>
        <dbReference type="PROSITE" id="PS50157"/>
    </source>
</evidence>
<organism evidence="4 5">
    <name type="scientific">Paramarasmius palmivorus</name>
    <dbReference type="NCBI Taxonomy" id="297713"/>
    <lineage>
        <taxon>Eukaryota</taxon>
        <taxon>Fungi</taxon>
        <taxon>Dikarya</taxon>
        <taxon>Basidiomycota</taxon>
        <taxon>Agaricomycotina</taxon>
        <taxon>Agaricomycetes</taxon>
        <taxon>Agaricomycetidae</taxon>
        <taxon>Agaricales</taxon>
        <taxon>Marasmiineae</taxon>
        <taxon>Marasmiaceae</taxon>
        <taxon>Paramarasmius</taxon>
    </lineage>
</organism>
<dbReference type="SMART" id="SM00355">
    <property type="entry name" value="ZnF_C2H2"/>
    <property type="match status" value="3"/>
</dbReference>
<comment type="caution">
    <text evidence="4">The sequence shown here is derived from an EMBL/GenBank/DDBJ whole genome shotgun (WGS) entry which is preliminary data.</text>
</comment>
<feature type="compositionally biased region" description="Pro residues" evidence="2">
    <location>
        <begin position="208"/>
        <end position="218"/>
    </location>
</feature>
<gene>
    <name evidence="4" type="ORF">VNI00_006910</name>
</gene>